<feature type="transmembrane region" description="Helical" evidence="2">
    <location>
        <begin position="176"/>
        <end position="195"/>
    </location>
</feature>
<feature type="region of interest" description="Disordered" evidence="1">
    <location>
        <begin position="1"/>
        <end position="60"/>
    </location>
</feature>
<keyword evidence="4" id="KW-1185">Reference proteome</keyword>
<evidence type="ECO:0000313" key="4">
    <source>
        <dbReference type="Proteomes" id="UP001634393"/>
    </source>
</evidence>
<dbReference type="NCBIfam" id="TIGR01571">
    <property type="entry name" value="A_thal_Cys_rich"/>
    <property type="match status" value="1"/>
</dbReference>
<keyword evidence="2" id="KW-0812">Transmembrane</keyword>
<dbReference type="Proteomes" id="UP001634393">
    <property type="component" value="Unassembled WGS sequence"/>
</dbReference>
<name>A0ABD3UL29_9LAMI</name>
<accession>A0ABD3UL29</accession>
<dbReference type="EMBL" id="JBJXBP010000001">
    <property type="protein sequence ID" value="KAL3850236.1"/>
    <property type="molecule type" value="Genomic_DNA"/>
</dbReference>
<keyword evidence="2" id="KW-0472">Membrane</keyword>
<evidence type="ECO:0000256" key="1">
    <source>
        <dbReference type="SAM" id="MobiDB-lite"/>
    </source>
</evidence>
<dbReference type="PANTHER" id="PTHR15907">
    <property type="entry name" value="DUF614 FAMILY PROTEIN-RELATED"/>
    <property type="match status" value="1"/>
</dbReference>
<keyword evidence="2" id="KW-1133">Transmembrane helix</keyword>
<dbReference type="InterPro" id="IPR006461">
    <property type="entry name" value="PLAC_motif_containing"/>
</dbReference>
<protein>
    <submittedName>
        <fullName evidence="3">Uncharacterized protein</fullName>
    </submittedName>
</protein>
<evidence type="ECO:0000256" key="2">
    <source>
        <dbReference type="SAM" id="Phobius"/>
    </source>
</evidence>
<organism evidence="3 4">
    <name type="scientific">Penstemon smallii</name>
    <dbReference type="NCBI Taxonomy" id="265156"/>
    <lineage>
        <taxon>Eukaryota</taxon>
        <taxon>Viridiplantae</taxon>
        <taxon>Streptophyta</taxon>
        <taxon>Embryophyta</taxon>
        <taxon>Tracheophyta</taxon>
        <taxon>Spermatophyta</taxon>
        <taxon>Magnoliopsida</taxon>
        <taxon>eudicotyledons</taxon>
        <taxon>Gunneridae</taxon>
        <taxon>Pentapetalae</taxon>
        <taxon>asterids</taxon>
        <taxon>lamiids</taxon>
        <taxon>Lamiales</taxon>
        <taxon>Plantaginaceae</taxon>
        <taxon>Cheloneae</taxon>
        <taxon>Penstemon</taxon>
    </lineage>
</organism>
<feature type="compositionally biased region" description="Pro residues" evidence="1">
    <location>
        <begin position="18"/>
        <end position="30"/>
    </location>
</feature>
<dbReference type="Pfam" id="PF04749">
    <property type="entry name" value="PLAC8"/>
    <property type="match status" value="1"/>
</dbReference>
<evidence type="ECO:0000313" key="3">
    <source>
        <dbReference type="EMBL" id="KAL3850236.1"/>
    </source>
</evidence>
<reference evidence="3 4" key="1">
    <citation type="submission" date="2024-12" db="EMBL/GenBank/DDBJ databases">
        <title>The unique morphological basis and parallel evolutionary history of personate flowers in Penstemon.</title>
        <authorList>
            <person name="Depatie T.H."/>
            <person name="Wessinger C.A."/>
        </authorList>
    </citation>
    <scope>NUCLEOTIDE SEQUENCE [LARGE SCALE GENOMIC DNA]</scope>
    <source>
        <strain evidence="3">WTNN_2</strain>
        <tissue evidence="3">Leaf</tissue>
    </source>
</reference>
<gene>
    <name evidence="3" type="ORF">ACJIZ3_012118</name>
</gene>
<proteinExistence type="predicted"/>
<dbReference type="AlphaFoldDB" id="A0ABD3UL29"/>
<sequence>MSTQFDPSAKFIKSPTPASSPRPLQPPVPGRPHQSPNPFYGNGNGNQLPPPNSDSSQLPLYQPPVMAPPRHYYFAPYMYPQMPFPMIPYAAAAAQNVVPINHRSWSTSLLDCFSDTKNTVITCICPCFTFGQITEIMNEGKTSWLEYASCFALPPLLSGPQFEVIKALLGFKHPEYIMIALIGFLLLPFLGIWRYRMKLRNKYKLKGNGYMDFILSFLCCHLVLCQQYRQLDRIGYDVSLGWHANREKHKIIMNSLVQPAVPQGMFR</sequence>
<comment type="caution">
    <text evidence="3">The sequence shown here is derived from an EMBL/GenBank/DDBJ whole genome shotgun (WGS) entry which is preliminary data.</text>
</comment>